<dbReference type="InterPro" id="IPR005110">
    <property type="entry name" value="MoeA_linker/N"/>
</dbReference>
<keyword evidence="2" id="KW-1133">Transmembrane helix</keyword>
<reference evidence="4 5" key="1">
    <citation type="submission" date="2016-10" db="EMBL/GenBank/DDBJ databases">
        <authorList>
            <person name="de Groot N.N."/>
        </authorList>
    </citation>
    <scope>NUCLEOTIDE SEQUENCE [LARGE SCALE GENOMIC DNA]</scope>
    <source>
        <strain evidence="4 5">CGMCC 1.8925</strain>
    </source>
</reference>
<dbReference type="AlphaFoldDB" id="A0A1G5I6E7"/>
<dbReference type="OrthoDB" id="8435302at2"/>
<keyword evidence="5" id="KW-1185">Reference proteome</keyword>
<keyword evidence="1" id="KW-0501">Molybdenum cofactor biosynthesis</keyword>
<accession>A0A1G5I6E7</accession>
<dbReference type="Pfam" id="PF03453">
    <property type="entry name" value="MoeA_N"/>
    <property type="match status" value="1"/>
</dbReference>
<keyword evidence="1" id="KW-0808">Transferase</keyword>
<feature type="domain" description="MoeA N-terminal and linker" evidence="3">
    <location>
        <begin position="6"/>
        <end position="151"/>
    </location>
</feature>
<dbReference type="GO" id="GO:0006777">
    <property type="term" value="P:Mo-molybdopterin cofactor biosynthetic process"/>
    <property type="evidence" value="ECO:0007669"/>
    <property type="project" value="UniProtKB-UniRule"/>
</dbReference>
<comment type="cofactor">
    <cofactor evidence="1">
        <name>Mg(2+)</name>
        <dbReference type="ChEBI" id="CHEBI:18420"/>
    </cofactor>
</comment>
<comment type="pathway">
    <text evidence="1">Cofactor biosynthesis; molybdopterin biosynthesis.</text>
</comment>
<evidence type="ECO:0000256" key="2">
    <source>
        <dbReference type="SAM" id="Phobius"/>
    </source>
</evidence>
<evidence type="ECO:0000313" key="4">
    <source>
        <dbReference type="EMBL" id="SCY71672.1"/>
    </source>
</evidence>
<dbReference type="InterPro" id="IPR038987">
    <property type="entry name" value="MoeA-like"/>
</dbReference>
<dbReference type="GO" id="GO:0046872">
    <property type="term" value="F:metal ion binding"/>
    <property type="evidence" value="ECO:0007669"/>
    <property type="project" value="UniProtKB-UniRule"/>
</dbReference>
<proteinExistence type="inferred from homology"/>
<dbReference type="UniPathway" id="UPA00344"/>
<keyword evidence="1" id="KW-0479">Metal-binding</keyword>
<evidence type="ECO:0000313" key="5">
    <source>
        <dbReference type="Proteomes" id="UP000199502"/>
    </source>
</evidence>
<comment type="similarity">
    <text evidence="1">Belongs to the MoeA family.</text>
</comment>
<keyword evidence="2" id="KW-0472">Membrane</keyword>
<evidence type="ECO:0000259" key="3">
    <source>
        <dbReference type="Pfam" id="PF03453"/>
    </source>
</evidence>
<sequence length="332" mass="33873">MTPLLPLDDCLKRVLPHAAPVAPREVPVAQALGGVLAAALALDRDMPARAQALRAGLAVSAFDTVGASPQLPQPLPGALRVQPGDALPEAADAVLPEESLAWTGNLPQALRAIGPGEGIRRAGHDGRAGQTLAPAGARLGPWTALLAAEAGIDTAMVRQPRVQVMLDSPAHGAFAARWAAGFGAILSDTAPQLRLRSCRGHAPRLALTGAETAWLDWQEDVLVVELPPRFDAMITGLLALALPVLLSLTGAAAAPAATRPLLRKLASAPGMSDLVLLSVRPEGWLPSAPGLVTLAALAQARAFAILPPGSEGLPAGSALAGHALAPEPCEVP</sequence>
<dbReference type="InterPro" id="IPR036135">
    <property type="entry name" value="MoeA_linker/N_sf"/>
</dbReference>
<dbReference type="RefSeq" id="WP_090744789.1">
    <property type="nucleotide sequence ID" value="NZ_FMVT01000008.1"/>
</dbReference>
<dbReference type="STRING" id="336292.SAMN05660710_02465"/>
<gene>
    <name evidence="4" type="ORF">SAMN05660710_02465</name>
</gene>
<comment type="catalytic activity">
    <reaction evidence="1">
        <text>adenylyl-molybdopterin + molybdate = Mo-molybdopterin + AMP + H(+)</text>
        <dbReference type="Rhea" id="RHEA:35047"/>
        <dbReference type="ChEBI" id="CHEBI:15378"/>
        <dbReference type="ChEBI" id="CHEBI:36264"/>
        <dbReference type="ChEBI" id="CHEBI:62727"/>
        <dbReference type="ChEBI" id="CHEBI:71302"/>
        <dbReference type="ChEBI" id="CHEBI:456215"/>
    </reaction>
</comment>
<dbReference type="GO" id="GO:0061599">
    <property type="term" value="F:molybdopterin molybdotransferase activity"/>
    <property type="evidence" value="ECO:0007669"/>
    <property type="project" value="UniProtKB-UniRule"/>
</dbReference>
<dbReference type="SUPFAM" id="SSF63882">
    <property type="entry name" value="MoeA N-terminal region -like"/>
    <property type="match status" value="1"/>
</dbReference>
<keyword evidence="1" id="KW-0460">Magnesium</keyword>
<dbReference type="GO" id="GO:0005829">
    <property type="term" value="C:cytosol"/>
    <property type="evidence" value="ECO:0007669"/>
    <property type="project" value="TreeGrafter"/>
</dbReference>
<dbReference type="PANTHER" id="PTHR10192">
    <property type="entry name" value="MOLYBDOPTERIN BIOSYNTHESIS PROTEIN"/>
    <property type="match status" value="1"/>
</dbReference>
<evidence type="ECO:0000256" key="1">
    <source>
        <dbReference type="RuleBase" id="RU365090"/>
    </source>
</evidence>
<dbReference type="EC" id="2.10.1.1" evidence="1"/>
<organism evidence="4 5">
    <name type="scientific">Paracoccus tibetensis</name>
    <dbReference type="NCBI Taxonomy" id="336292"/>
    <lineage>
        <taxon>Bacteria</taxon>
        <taxon>Pseudomonadati</taxon>
        <taxon>Pseudomonadota</taxon>
        <taxon>Alphaproteobacteria</taxon>
        <taxon>Rhodobacterales</taxon>
        <taxon>Paracoccaceae</taxon>
        <taxon>Paracoccus</taxon>
    </lineage>
</organism>
<name>A0A1G5I6E7_9RHOB</name>
<comment type="function">
    <text evidence="1">Catalyzes the insertion of molybdate into adenylated molybdopterin with the concomitant release of AMP.</text>
</comment>
<protein>
    <recommendedName>
        <fullName evidence="1">Molybdopterin molybdenumtransferase</fullName>
        <ecNumber evidence="1">2.10.1.1</ecNumber>
    </recommendedName>
</protein>
<feature type="transmembrane region" description="Helical" evidence="2">
    <location>
        <begin position="232"/>
        <end position="254"/>
    </location>
</feature>
<dbReference type="PANTHER" id="PTHR10192:SF5">
    <property type="entry name" value="GEPHYRIN"/>
    <property type="match status" value="1"/>
</dbReference>
<keyword evidence="2" id="KW-0812">Transmembrane</keyword>
<dbReference type="Gene3D" id="2.170.190.11">
    <property type="entry name" value="Molybdopterin biosynthesis moea protein, domain 3"/>
    <property type="match status" value="1"/>
</dbReference>
<keyword evidence="1" id="KW-0500">Molybdenum</keyword>
<dbReference type="Proteomes" id="UP000199502">
    <property type="component" value="Unassembled WGS sequence"/>
</dbReference>
<dbReference type="Gene3D" id="3.90.105.10">
    <property type="entry name" value="Molybdopterin biosynthesis moea protein, domain 2"/>
    <property type="match status" value="1"/>
</dbReference>
<dbReference type="EMBL" id="FMVT01000008">
    <property type="protein sequence ID" value="SCY71672.1"/>
    <property type="molecule type" value="Genomic_DNA"/>
</dbReference>